<name>A0ABV1NX90_9ACTN</name>
<evidence type="ECO:0000256" key="6">
    <source>
        <dbReference type="ARBA" id="ARBA00022500"/>
    </source>
</evidence>
<organism evidence="12 13">
    <name type="scientific">Nocardioides kribbensis</name>
    <dbReference type="NCBI Taxonomy" id="305517"/>
    <lineage>
        <taxon>Bacteria</taxon>
        <taxon>Bacillati</taxon>
        <taxon>Actinomycetota</taxon>
        <taxon>Actinomycetes</taxon>
        <taxon>Propionibacteriales</taxon>
        <taxon>Nocardioidaceae</taxon>
        <taxon>Nocardioides</taxon>
    </lineage>
</organism>
<dbReference type="Proteomes" id="UP001482520">
    <property type="component" value="Unassembled WGS sequence"/>
</dbReference>
<evidence type="ECO:0000256" key="1">
    <source>
        <dbReference type="ARBA" id="ARBA00004413"/>
    </source>
</evidence>
<keyword evidence="8" id="KW-0653">Protein transport</keyword>
<comment type="similarity">
    <text evidence="2">Belongs to the FliJ family.</text>
</comment>
<comment type="caution">
    <text evidence="12">The sequence shown here is derived from an EMBL/GenBank/DDBJ whole genome shotgun (WGS) entry which is preliminary data.</text>
</comment>
<evidence type="ECO:0000256" key="9">
    <source>
        <dbReference type="ARBA" id="ARBA00023136"/>
    </source>
</evidence>
<evidence type="ECO:0000256" key="8">
    <source>
        <dbReference type="ARBA" id="ARBA00022927"/>
    </source>
</evidence>
<dbReference type="Gene3D" id="1.10.287.1700">
    <property type="match status" value="1"/>
</dbReference>
<keyword evidence="9" id="KW-0472">Membrane</keyword>
<keyword evidence="13" id="KW-1185">Reference proteome</keyword>
<keyword evidence="12" id="KW-0282">Flagellum</keyword>
<evidence type="ECO:0000256" key="4">
    <source>
        <dbReference type="ARBA" id="ARBA00022448"/>
    </source>
</evidence>
<keyword evidence="7" id="KW-1005">Bacterial flagellum biogenesis</keyword>
<keyword evidence="12" id="KW-0969">Cilium</keyword>
<dbReference type="RefSeq" id="WP_349804254.1">
    <property type="nucleotide sequence ID" value="NZ_JBEGDP010000005.1"/>
</dbReference>
<gene>
    <name evidence="12" type="ORF">V6R90_07280</name>
</gene>
<keyword evidence="6" id="KW-0145">Chemotaxis</keyword>
<dbReference type="InterPro" id="IPR012823">
    <property type="entry name" value="Flagell_FliJ"/>
</dbReference>
<dbReference type="EMBL" id="JBEGDP010000005">
    <property type="protein sequence ID" value="MEQ7847077.1"/>
    <property type="molecule type" value="Genomic_DNA"/>
</dbReference>
<dbReference type="Pfam" id="PF02050">
    <property type="entry name" value="FliJ"/>
    <property type="match status" value="1"/>
</dbReference>
<evidence type="ECO:0000313" key="13">
    <source>
        <dbReference type="Proteomes" id="UP001482520"/>
    </source>
</evidence>
<protein>
    <recommendedName>
        <fullName evidence="3">Flagellar FliJ protein</fullName>
    </recommendedName>
</protein>
<evidence type="ECO:0000256" key="10">
    <source>
        <dbReference type="ARBA" id="ARBA00023225"/>
    </source>
</evidence>
<dbReference type="InterPro" id="IPR053716">
    <property type="entry name" value="Flag_assembly_chemotaxis_eff"/>
</dbReference>
<accession>A0ABV1NX90</accession>
<comment type="subcellular location">
    <subcellularLocation>
        <location evidence="1">Cell membrane</location>
        <topology evidence="1">Peripheral membrane protein</topology>
        <orientation evidence="1">Cytoplasmic side</orientation>
    </subcellularLocation>
</comment>
<proteinExistence type="inferred from homology"/>
<keyword evidence="4" id="KW-0813">Transport</keyword>
<evidence type="ECO:0000313" key="12">
    <source>
        <dbReference type="EMBL" id="MEQ7847077.1"/>
    </source>
</evidence>
<feature type="region of interest" description="Disordered" evidence="11">
    <location>
        <begin position="149"/>
        <end position="173"/>
    </location>
</feature>
<keyword evidence="12" id="KW-0966">Cell projection</keyword>
<evidence type="ECO:0000256" key="5">
    <source>
        <dbReference type="ARBA" id="ARBA00022475"/>
    </source>
</evidence>
<evidence type="ECO:0000256" key="11">
    <source>
        <dbReference type="SAM" id="MobiDB-lite"/>
    </source>
</evidence>
<reference evidence="12 13" key="1">
    <citation type="submission" date="2024-02" db="EMBL/GenBank/DDBJ databases">
        <title>Full genome sequence of Nocardioides kribbensis.</title>
        <authorList>
            <person name="Poletto B.L."/>
            <person name="Silva G."/>
            <person name="Galante D."/>
            <person name="Campos K.R."/>
            <person name="Santos M.B.N."/>
            <person name="Sacchi C.T."/>
        </authorList>
    </citation>
    <scope>NUCLEOTIDE SEQUENCE [LARGE SCALE GENOMIC DNA]</scope>
    <source>
        <strain evidence="12 13">O4R</strain>
    </source>
</reference>
<keyword evidence="10" id="KW-1006">Bacterial flagellum protein export</keyword>
<evidence type="ECO:0000256" key="2">
    <source>
        <dbReference type="ARBA" id="ARBA00010004"/>
    </source>
</evidence>
<keyword evidence="5" id="KW-1003">Cell membrane</keyword>
<sequence length="173" mass="18699">MSRTVHDPGLRAVARVRGVRERDSRLGLQTALREQRTHERRVAELEQAVRDHAGFVSGDLAEFVALRQSLAALRHAAVEARADLDTSRRLALDAGAWWRADKARLGAVEGLLERRADERAAETARGEAVELDEVAGRLWLRAEQADQAAQACEPGAATTASTPSTASTGRAAS</sequence>
<evidence type="ECO:0000256" key="3">
    <source>
        <dbReference type="ARBA" id="ARBA00020392"/>
    </source>
</evidence>
<evidence type="ECO:0000256" key="7">
    <source>
        <dbReference type="ARBA" id="ARBA00022795"/>
    </source>
</evidence>